<dbReference type="Proteomes" id="UP000419144">
    <property type="component" value="Unassembled WGS sequence"/>
</dbReference>
<dbReference type="AlphaFoldDB" id="A0A640KDJ6"/>
<organism evidence="1 2">
    <name type="scientific">Leishmania tarentolae</name>
    <name type="common">Sauroleishmania tarentolae</name>
    <dbReference type="NCBI Taxonomy" id="5689"/>
    <lineage>
        <taxon>Eukaryota</taxon>
        <taxon>Discoba</taxon>
        <taxon>Euglenozoa</taxon>
        <taxon>Kinetoplastea</taxon>
        <taxon>Metakinetoplastina</taxon>
        <taxon>Trypanosomatida</taxon>
        <taxon>Trypanosomatidae</taxon>
        <taxon>Leishmaniinae</taxon>
        <taxon>Leishmania</taxon>
        <taxon>lizard Leishmania</taxon>
    </lineage>
</organism>
<dbReference type="EMBL" id="BLBS01000023">
    <property type="protein sequence ID" value="GET87766.1"/>
    <property type="molecule type" value="Genomic_DNA"/>
</dbReference>
<gene>
    <name evidence="1" type="ORF">LtaPh_1806000</name>
</gene>
<evidence type="ECO:0000313" key="1">
    <source>
        <dbReference type="EMBL" id="GET87766.1"/>
    </source>
</evidence>
<proteinExistence type="predicted"/>
<evidence type="ECO:0000313" key="2">
    <source>
        <dbReference type="Proteomes" id="UP000419144"/>
    </source>
</evidence>
<reference evidence="1" key="1">
    <citation type="submission" date="2019-11" db="EMBL/GenBank/DDBJ databases">
        <title>Leishmania tarentolae CDS.</title>
        <authorList>
            <person name="Goto Y."/>
            <person name="Yamagishi J."/>
        </authorList>
    </citation>
    <scope>NUCLEOTIDE SEQUENCE [LARGE SCALE GENOMIC DNA]</scope>
    <source>
        <strain evidence="1">Parrot Tar II</strain>
    </source>
</reference>
<dbReference type="VEuPathDB" id="TriTrypDB:LtaPh_1806000"/>
<accession>A0A640KDJ6</accession>
<comment type="caution">
    <text evidence="1">The sequence shown here is derived from an EMBL/GenBank/DDBJ whole genome shotgun (WGS) entry which is preliminary data.</text>
</comment>
<protein>
    <submittedName>
        <fullName evidence="1">Peroxisomal enoyl-coa hydratase, putative</fullName>
    </submittedName>
</protein>
<sequence>MGIKNQRECKGALPGAFCSRDNVVHMSHRPPFQCITFERKNIVKILSGNPIHLMMNFNLFRLVYVAVLRELADSLSEDFNTEAHITIFAARDRYSFRRSST</sequence>
<keyword evidence="2" id="KW-1185">Reference proteome</keyword>
<name>A0A640KDJ6_LEITA</name>